<dbReference type="Proteomes" id="UP000433309">
    <property type="component" value="Unassembled WGS sequence"/>
</dbReference>
<dbReference type="EMBL" id="WKJK01000013">
    <property type="protein sequence ID" value="MRW92849.1"/>
    <property type="molecule type" value="Genomic_DNA"/>
</dbReference>
<evidence type="ECO:0000313" key="1">
    <source>
        <dbReference type="EMBL" id="MRW92849.1"/>
    </source>
</evidence>
<name>A0A6I2L9A1_9BURK</name>
<evidence type="ECO:0000313" key="2">
    <source>
        <dbReference type="Proteomes" id="UP000433309"/>
    </source>
</evidence>
<dbReference type="RefSeq" id="WP_154380659.1">
    <property type="nucleotide sequence ID" value="NZ_WKJK01000013.1"/>
</dbReference>
<gene>
    <name evidence="1" type="ORF">GJ699_22885</name>
</gene>
<proteinExistence type="predicted"/>
<comment type="caution">
    <text evidence="1">The sequence shown here is derived from an EMBL/GenBank/DDBJ whole genome shotgun (WGS) entry which is preliminary data.</text>
</comment>
<protein>
    <submittedName>
        <fullName evidence="1">Uncharacterized protein</fullName>
    </submittedName>
</protein>
<reference evidence="1 2" key="1">
    <citation type="submission" date="2019-11" db="EMBL/GenBank/DDBJ databases">
        <title>Novel species isolated from a subtropical stream in China.</title>
        <authorList>
            <person name="Lu H."/>
        </authorList>
    </citation>
    <scope>NUCLEOTIDE SEQUENCE [LARGE SCALE GENOMIC DNA]</scope>
    <source>
        <strain evidence="1 2">FT80W</strain>
    </source>
</reference>
<organism evidence="1 2">
    <name type="scientific">Duganella guangzhouensis</name>
    <dbReference type="NCBI Taxonomy" id="2666084"/>
    <lineage>
        <taxon>Bacteria</taxon>
        <taxon>Pseudomonadati</taxon>
        <taxon>Pseudomonadota</taxon>
        <taxon>Betaproteobacteria</taxon>
        <taxon>Burkholderiales</taxon>
        <taxon>Oxalobacteraceae</taxon>
        <taxon>Telluria group</taxon>
        <taxon>Duganella</taxon>
    </lineage>
</organism>
<accession>A0A6I2L9A1</accession>
<sequence length="115" mass="13474">MAAIMMANHVADWHFKIDLGRSFDDNARRAMKAAYPEWDTIRQLANGTKHCKPTAGIEIQQVELEWEHDDFWESPGHVGNDWLDWFVDYELKQRSVAVLINNFLQKFEIASDRPK</sequence>
<dbReference type="AlphaFoldDB" id="A0A6I2L9A1"/>
<keyword evidence="2" id="KW-1185">Reference proteome</keyword>